<evidence type="ECO:0000256" key="3">
    <source>
        <dbReference type="ARBA" id="ARBA00012018"/>
    </source>
</evidence>
<comment type="similarity">
    <text evidence="2">Belongs to the bacterial phospholipase C family.</text>
</comment>
<keyword evidence="4" id="KW-0964">Secreted</keyword>
<sequence length="732" mass="81271">MSEINRRNFLQMVGGAAAMPILSETIARAAEVEPHRTTGTPRDVKHIVILMQENRSFDHYLGTLKGVRGFGDPRPAILPNGKAVWHQAQDNQDCIPFRPDDVRQGDLGFKFLEDIPHDWNSGHAAWNGGRYDQWVAAKDTRTCMMHYARSDIPFHHALADTFTVCDAYYSSLNGWTDPNRYYMWTGWVDPHATGHGTALDNFAAGSTRPYTWTTYPERLQKNKVSWKIYQDIGHGLTEANKWGWTKNEQCIGNYGDNSLLHFQQFQNAASNTELYKRSRSGSQVKNSNNFKGLLEDLRKDVRDNTLPQVSWIAAPEAFNEHPKWPAEYGSWYIAQVLEALLIRPEVWSETVLLVTYDENGGFFDHVVPPSPAGGAGKGLVKGETTVNTDDEHYLEGGHTANEGVKKVPGPFGLGPRVPVFAISPWSRGGYVCSDVFDHTSLIRFIETCIPMAPDEPHISAWRREVCGDLTTAFDFAGHDDTHPPLPNPRTADDPCKEEKKYQPSLPSPLVMPQQEAGQRPARALPYDLAVDGGLHKETVRLTFRNNGARGAVFRVSSHTGGPDHYGPWSNTVGAHKHMEDVPYPISADTYDLHVHGPNGFLRQFAGPITPQRPEPQVTAQHVSETPGEGHLSLTISNRHSAAINVTVADKYAHKDEDLTIGAHESVTHRVQCKANAHWYEVVVTSAGHPGFARRLCGHIETGRSSHSDPAFASIPRSRSMPAADTAAERTTG</sequence>
<keyword evidence="5" id="KW-0378">Hydrolase</keyword>
<dbReference type="RefSeq" id="WP_161697611.1">
    <property type="nucleotide sequence ID" value="NZ_JAAAHS010000089.1"/>
</dbReference>
<evidence type="ECO:0000259" key="9">
    <source>
        <dbReference type="Pfam" id="PF05506"/>
    </source>
</evidence>
<dbReference type="EC" id="3.1.4.3" evidence="3"/>
<dbReference type="GO" id="GO:0016042">
    <property type="term" value="P:lipid catabolic process"/>
    <property type="evidence" value="ECO:0007669"/>
    <property type="project" value="InterPro"/>
</dbReference>
<feature type="compositionally biased region" description="Basic and acidic residues" evidence="8">
    <location>
        <begin position="490"/>
        <end position="501"/>
    </location>
</feature>
<feature type="region of interest" description="Disordered" evidence="8">
    <location>
        <begin position="700"/>
        <end position="732"/>
    </location>
</feature>
<keyword evidence="6" id="KW-0843">Virulence</keyword>
<dbReference type="InterPro" id="IPR007312">
    <property type="entry name" value="Phosphoesterase"/>
</dbReference>
<evidence type="ECO:0000256" key="8">
    <source>
        <dbReference type="SAM" id="MobiDB-lite"/>
    </source>
</evidence>
<feature type="domain" description="Bacterial phospholipase C C-terminal" evidence="9">
    <location>
        <begin position="520"/>
        <end position="606"/>
    </location>
</feature>
<dbReference type="Pfam" id="PF04185">
    <property type="entry name" value="Phosphoesterase"/>
    <property type="match status" value="1"/>
</dbReference>
<dbReference type="OrthoDB" id="4181857at2"/>
<keyword evidence="4" id="KW-0134">Cell wall</keyword>
<protein>
    <recommendedName>
        <fullName evidence="3">phospholipase C</fullName>
        <ecNumber evidence="3">3.1.4.3</ecNumber>
    </recommendedName>
</protein>
<evidence type="ECO:0000256" key="7">
    <source>
        <dbReference type="ARBA" id="ARBA00048421"/>
    </source>
</evidence>
<dbReference type="AlphaFoldDB" id="A0A964UNL1"/>
<evidence type="ECO:0000256" key="5">
    <source>
        <dbReference type="ARBA" id="ARBA00022801"/>
    </source>
</evidence>
<keyword evidence="11" id="KW-1185">Reference proteome</keyword>
<name>A0A964UNL1_9ACTN</name>
<comment type="subcellular location">
    <subcellularLocation>
        <location evidence="1">Secreted</location>
        <location evidence="1">Cell wall</location>
    </subcellularLocation>
</comment>
<proteinExistence type="inferred from homology"/>
<dbReference type="PROSITE" id="PS51318">
    <property type="entry name" value="TAT"/>
    <property type="match status" value="1"/>
</dbReference>
<evidence type="ECO:0000313" key="10">
    <source>
        <dbReference type="EMBL" id="NBE52563.1"/>
    </source>
</evidence>
<evidence type="ECO:0000256" key="1">
    <source>
        <dbReference type="ARBA" id="ARBA00004191"/>
    </source>
</evidence>
<gene>
    <name evidence="10" type="ORF">GUY60_14235</name>
</gene>
<dbReference type="InterPro" id="IPR017767">
    <property type="entry name" value="PC-PLC"/>
</dbReference>
<feature type="domain" description="Bacterial phospholipase C C-terminal" evidence="9">
    <location>
        <begin position="622"/>
        <end position="698"/>
    </location>
</feature>
<dbReference type="EMBL" id="JAAAHS010000089">
    <property type="protein sequence ID" value="NBE52563.1"/>
    <property type="molecule type" value="Genomic_DNA"/>
</dbReference>
<accession>A0A964UNL1</accession>
<dbReference type="Pfam" id="PF05506">
    <property type="entry name" value="PLipase_C_C"/>
    <property type="match status" value="2"/>
</dbReference>
<feature type="region of interest" description="Disordered" evidence="8">
    <location>
        <begin position="477"/>
        <end position="512"/>
    </location>
</feature>
<dbReference type="NCBIfam" id="TIGR03396">
    <property type="entry name" value="PC_PLC"/>
    <property type="match status" value="1"/>
</dbReference>
<dbReference type="InterPro" id="IPR006311">
    <property type="entry name" value="TAT_signal"/>
</dbReference>
<evidence type="ECO:0000256" key="4">
    <source>
        <dbReference type="ARBA" id="ARBA00022512"/>
    </source>
</evidence>
<dbReference type="InterPro" id="IPR008475">
    <property type="entry name" value="PLipase_C_C"/>
</dbReference>
<evidence type="ECO:0000313" key="11">
    <source>
        <dbReference type="Proteomes" id="UP000598297"/>
    </source>
</evidence>
<dbReference type="PANTHER" id="PTHR31956">
    <property type="entry name" value="NON-SPECIFIC PHOSPHOLIPASE C4-RELATED"/>
    <property type="match status" value="1"/>
</dbReference>
<evidence type="ECO:0000256" key="2">
    <source>
        <dbReference type="ARBA" id="ARBA00009717"/>
    </source>
</evidence>
<dbReference type="Proteomes" id="UP000598297">
    <property type="component" value="Unassembled WGS sequence"/>
</dbReference>
<dbReference type="Gene3D" id="3.40.720.10">
    <property type="entry name" value="Alkaline Phosphatase, subunit A"/>
    <property type="match status" value="1"/>
</dbReference>
<reference evidence="10" key="1">
    <citation type="submission" date="2020-01" db="EMBL/GenBank/DDBJ databases">
        <title>Whole-genome analyses of novel actinobacteria.</title>
        <authorList>
            <person name="Sahin N."/>
        </authorList>
    </citation>
    <scope>NUCLEOTIDE SEQUENCE</scope>
    <source>
        <strain evidence="10">YC537</strain>
    </source>
</reference>
<dbReference type="GO" id="GO:0034480">
    <property type="term" value="F:phosphatidylcholine phospholipase C activity"/>
    <property type="evidence" value="ECO:0007669"/>
    <property type="project" value="UniProtKB-EC"/>
</dbReference>
<comment type="catalytic activity">
    <reaction evidence="7">
        <text>a 1,2-diacyl-sn-glycero-3-phosphocholine + H2O = phosphocholine + a 1,2-diacyl-sn-glycerol + H(+)</text>
        <dbReference type="Rhea" id="RHEA:10604"/>
        <dbReference type="ChEBI" id="CHEBI:15377"/>
        <dbReference type="ChEBI" id="CHEBI:15378"/>
        <dbReference type="ChEBI" id="CHEBI:17815"/>
        <dbReference type="ChEBI" id="CHEBI:57643"/>
        <dbReference type="ChEBI" id="CHEBI:295975"/>
        <dbReference type="EC" id="3.1.4.3"/>
    </reaction>
    <physiologicalReaction direction="left-to-right" evidence="7">
        <dbReference type="Rhea" id="RHEA:10605"/>
    </physiologicalReaction>
</comment>
<evidence type="ECO:0000256" key="6">
    <source>
        <dbReference type="ARBA" id="ARBA00023026"/>
    </source>
</evidence>
<dbReference type="InterPro" id="IPR017850">
    <property type="entry name" value="Alkaline_phosphatase_core_sf"/>
</dbReference>
<comment type="caution">
    <text evidence="10">The sequence shown here is derived from an EMBL/GenBank/DDBJ whole genome shotgun (WGS) entry which is preliminary data.</text>
</comment>
<dbReference type="PANTHER" id="PTHR31956:SF1">
    <property type="entry name" value="NON-SPECIFIC PHOSPHOLIPASE C1"/>
    <property type="match status" value="1"/>
</dbReference>
<organism evidence="10 11">
    <name type="scientific">Streptomyces boluensis</name>
    <dbReference type="NCBI Taxonomy" id="1775135"/>
    <lineage>
        <taxon>Bacteria</taxon>
        <taxon>Bacillati</taxon>
        <taxon>Actinomycetota</taxon>
        <taxon>Actinomycetes</taxon>
        <taxon>Kitasatosporales</taxon>
        <taxon>Streptomycetaceae</taxon>
        <taxon>Streptomyces</taxon>
    </lineage>
</organism>